<evidence type="ECO:0000313" key="1">
    <source>
        <dbReference type="EMBL" id="KFB46036.1"/>
    </source>
</evidence>
<organism evidence="1">
    <name type="scientific">Anopheles sinensis</name>
    <name type="common">Mosquito</name>
    <dbReference type="NCBI Taxonomy" id="74873"/>
    <lineage>
        <taxon>Eukaryota</taxon>
        <taxon>Metazoa</taxon>
        <taxon>Ecdysozoa</taxon>
        <taxon>Arthropoda</taxon>
        <taxon>Hexapoda</taxon>
        <taxon>Insecta</taxon>
        <taxon>Pterygota</taxon>
        <taxon>Neoptera</taxon>
        <taxon>Endopterygota</taxon>
        <taxon>Diptera</taxon>
        <taxon>Nematocera</taxon>
        <taxon>Culicoidea</taxon>
        <taxon>Culicidae</taxon>
        <taxon>Anophelinae</taxon>
        <taxon>Anopheles</taxon>
    </lineage>
</organism>
<evidence type="ECO:0000313" key="3">
    <source>
        <dbReference type="Proteomes" id="UP000030765"/>
    </source>
</evidence>
<proteinExistence type="predicted"/>
<reference evidence="1 3" key="1">
    <citation type="journal article" date="2014" name="BMC Genomics">
        <title>Genome sequence of Anopheles sinensis provides insight into genetics basis of mosquito competence for malaria parasites.</title>
        <authorList>
            <person name="Zhou D."/>
            <person name="Zhang D."/>
            <person name="Ding G."/>
            <person name="Shi L."/>
            <person name="Hou Q."/>
            <person name="Ye Y."/>
            <person name="Xu Y."/>
            <person name="Zhou H."/>
            <person name="Xiong C."/>
            <person name="Li S."/>
            <person name="Yu J."/>
            <person name="Hong S."/>
            <person name="Yu X."/>
            <person name="Zou P."/>
            <person name="Chen C."/>
            <person name="Chang X."/>
            <person name="Wang W."/>
            <person name="Lv Y."/>
            <person name="Sun Y."/>
            <person name="Ma L."/>
            <person name="Shen B."/>
            <person name="Zhu C."/>
        </authorList>
    </citation>
    <scope>NUCLEOTIDE SEQUENCE [LARGE SCALE GENOMIC DNA]</scope>
</reference>
<name>A0A084W742_ANOSI</name>
<accession>A0A084W742</accession>
<dbReference type="VEuPathDB" id="VectorBase:ASIC014007"/>
<dbReference type="EnsemblMetazoa" id="ASIC014007-RA">
    <property type="protein sequence ID" value="ASIC014007-PA"/>
    <property type="gene ID" value="ASIC014007"/>
</dbReference>
<protein>
    <submittedName>
        <fullName evidence="1 2">RND transporter MFP subunit</fullName>
    </submittedName>
</protein>
<dbReference type="EMBL" id="KE525312">
    <property type="protein sequence ID" value="KFB46036.1"/>
    <property type="molecule type" value="Genomic_DNA"/>
</dbReference>
<evidence type="ECO:0000313" key="2">
    <source>
        <dbReference type="EnsemblMetazoa" id="ASIC014007-PA"/>
    </source>
</evidence>
<gene>
    <name evidence="1" type="ORF">ZHAS_00014007</name>
</gene>
<dbReference type="Proteomes" id="UP000030765">
    <property type="component" value="Unassembled WGS sequence"/>
</dbReference>
<keyword evidence="3" id="KW-1185">Reference proteome</keyword>
<sequence length="104" mass="11418">MGSGGRAGRVGNFSAVKKKKEEIENHFQARSIERAVQLPQVASAEIGRSELELMISIWVVVWCGVGQQRMMTKMTGMMTASIGTVAISMPNFKLPSQRSSVHPR</sequence>
<reference evidence="2" key="2">
    <citation type="submission" date="2020-05" db="UniProtKB">
        <authorList>
            <consortium name="EnsemblMetazoa"/>
        </authorList>
    </citation>
    <scope>IDENTIFICATION</scope>
</reference>
<dbReference type="EMBL" id="ATLV01021103">
    <property type="status" value="NOT_ANNOTATED_CDS"/>
    <property type="molecule type" value="Genomic_DNA"/>
</dbReference>
<dbReference type="AlphaFoldDB" id="A0A084W742"/>